<dbReference type="SUPFAM" id="SSF81321">
    <property type="entry name" value="Family A G protein-coupled receptor-like"/>
    <property type="match status" value="1"/>
</dbReference>
<keyword evidence="2 5" id="KW-0812">Transmembrane</keyword>
<keyword evidence="10" id="KW-1185">Reference proteome</keyword>
<accession>A0A7J7KNM4</accession>
<evidence type="ECO:0000313" key="10">
    <source>
        <dbReference type="Proteomes" id="UP000593567"/>
    </source>
</evidence>
<evidence type="ECO:0000259" key="8">
    <source>
        <dbReference type="PROSITE" id="PS50262"/>
    </source>
</evidence>
<dbReference type="PRINTS" id="PR00237">
    <property type="entry name" value="GPCRRHODOPSN"/>
</dbReference>
<dbReference type="PROSITE" id="PS00237">
    <property type="entry name" value="G_PROTEIN_RECEP_F1_1"/>
    <property type="match status" value="1"/>
</dbReference>
<comment type="caution">
    <text evidence="9">The sequence shown here is derived from an EMBL/GenBank/DDBJ whole genome shotgun (WGS) entry which is preliminary data.</text>
</comment>
<evidence type="ECO:0000256" key="5">
    <source>
        <dbReference type="RuleBase" id="RU000688"/>
    </source>
</evidence>
<feature type="transmembrane region" description="Helical" evidence="7">
    <location>
        <begin position="88"/>
        <end position="108"/>
    </location>
</feature>
<feature type="compositionally biased region" description="Polar residues" evidence="6">
    <location>
        <begin position="427"/>
        <end position="437"/>
    </location>
</feature>
<feature type="transmembrane region" description="Helical" evidence="7">
    <location>
        <begin position="25"/>
        <end position="48"/>
    </location>
</feature>
<reference evidence="9" key="1">
    <citation type="submission" date="2020-06" db="EMBL/GenBank/DDBJ databases">
        <title>Draft genome of Bugula neritina, a colonial animal packing powerful symbionts and potential medicines.</title>
        <authorList>
            <person name="Rayko M."/>
        </authorList>
    </citation>
    <scope>NUCLEOTIDE SEQUENCE [LARGE SCALE GENOMIC DNA]</scope>
    <source>
        <strain evidence="9">Kwan_BN1</strain>
    </source>
</reference>
<name>A0A7J7KNM4_BUGNE</name>
<evidence type="ECO:0000256" key="1">
    <source>
        <dbReference type="ARBA" id="ARBA00004370"/>
    </source>
</evidence>
<evidence type="ECO:0000256" key="3">
    <source>
        <dbReference type="ARBA" id="ARBA00022989"/>
    </source>
</evidence>
<protein>
    <submittedName>
        <fullName evidence="9">GPRNNA1</fullName>
    </submittedName>
</protein>
<evidence type="ECO:0000256" key="6">
    <source>
        <dbReference type="SAM" id="MobiDB-lite"/>
    </source>
</evidence>
<evidence type="ECO:0000256" key="4">
    <source>
        <dbReference type="ARBA" id="ARBA00023136"/>
    </source>
</evidence>
<dbReference type="GO" id="GO:0004930">
    <property type="term" value="F:G protein-coupled receptor activity"/>
    <property type="evidence" value="ECO:0007669"/>
    <property type="project" value="UniProtKB-KW"/>
</dbReference>
<feature type="transmembrane region" description="Helical" evidence="7">
    <location>
        <begin position="184"/>
        <end position="201"/>
    </location>
</feature>
<evidence type="ECO:0000256" key="2">
    <source>
        <dbReference type="ARBA" id="ARBA00022692"/>
    </source>
</evidence>
<dbReference type="PANTHER" id="PTHR46641:SF2">
    <property type="entry name" value="FMRFAMIDE RECEPTOR"/>
    <property type="match status" value="1"/>
</dbReference>
<keyword evidence="5" id="KW-0807">Transducer</keyword>
<gene>
    <name evidence="9" type="ORF">EB796_001923</name>
</gene>
<organism evidence="9 10">
    <name type="scientific">Bugula neritina</name>
    <name type="common">Brown bryozoan</name>
    <name type="synonym">Sertularia neritina</name>
    <dbReference type="NCBI Taxonomy" id="10212"/>
    <lineage>
        <taxon>Eukaryota</taxon>
        <taxon>Metazoa</taxon>
        <taxon>Spiralia</taxon>
        <taxon>Lophotrochozoa</taxon>
        <taxon>Bryozoa</taxon>
        <taxon>Gymnolaemata</taxon>
        <taxon>Cheilostomatida</taxon>
        <taxon>Flustrina</taxon>
        <taxon>Buguloidea</taxon>
        <taxon>Bugulidae</taxon>
        <taxon>Bugula</taxon>
    </lineage>
</organism>
<feature type="transmembrane region" description="Helical" evidence="7">
    <location>
        <begin position="120"/>
        <end position="140"/>
    </location>
</feature>
<dbReference type="AlphaFoldDB" id="A0A7J7KNM4"/>
<dbReference type="Proteomes" id="UP000593567">
    <property type="component" value="Unassembled WGS sequence"/>
</dbReference>
<feature type="region of interest" description="Disordered" evidence="6">
    <location>
        <begin position="407"/>
        <end position="437"/>
    </location>
</feature>
<dbReference type="Pfam" id="PF00001">
    <property type="entry name" value="7tm_1"/>
    <property type="match status" value="1"/>
</dbReference>
<keyword evidence="5" id="KW-0675">Receptor</keyword>
<dbReference type="InterPro" id="IPR052954">
    <property type="entry name" value="GPCR-Ligand_Int"/>
</dbReference>
<dbReference type="PANTHER" id="PTHR46641">
    <property type="entry name" value="FMRFAMIDE RECEPTOR-RELATED"/>
    <property type="match status" value="1"/>
</dbReference>
<dbReference type="GO" id="GO:0016020">
    <property type="term" value="C:membrane"/>
    <property type="evidence" value="ECO:0007669"/>
    <property type="project" value="UniProtKB-SubCell"/>
</dbReference>
<dbReference type="InterPro" id="IPR000276">
    <property type="entry name" value="GPCR_Rhodpsn"/>
</dbReference>
<keyword evidence="5" id="KW-0297">G-protein coupled receptor</keyword>
<keyword evidence="3 7" id="KW-1133">Transmembrane helix</keyword>
<evidence type="ECO:0000313" key="9">
    <source>
        <dbReference type="EMBL" id="KAF6039771.1"/>
    </source>
</evidence>
<dbReference type="Gene3D" id="1.20.1070.10">
    <property type="entry name" value="Rhodopsin 7-helix transmembrane proteins"/>
    <property type="match status" value="1"/>
</dbReference>
<feature type="domain" description="G-protein coupled receptors family 1 profile" evidence="8">
    <location>
        <begin position="41"/>
        <end position="348"/>
    </location>
</feature>
<dbReference type="InterPro" id="IPR017452">
    <property type="entry name" value="GPCR_Rhodpsn_7TM"/>
</dbReference>
<comment type="subcellular location">
    <subcellularLocation>
        <location evidence="1">Membrane</location>
    </subcellularLocation>
</comment>
<feature type="transmembrane region" description="Helical" evidence="7">
    <location>
        <begin position="295"/>
        <end position="319"/>
    </location>
</feature>
<dbReference type="OrthoDB" id="10011262at2759"/>
<proteinExistence type="inferred from homology"/>
<sequence>MEADMNLTSDASCVPDADSYSALKVASFVLTLIIGVFGLLSNSLVVLVNRKLKKFSSTDVYLTALAISDNIQILCLSCYAYSNHLCCSIAILYCLVTLFRSIAPPVAIDCMYSVTANMCTPLYFGMYKIGLLGGTVTLIGLLFMKISHFTNTYIIVVLGLDRYIQVKHVSKAKTWCTSRRALQCLAVIFVSALIFCAPRFVEFTALLIHRETSVKCYGYFSFSHGISRDEVYRLSYGFIIYVVVAYVIPLCLLIFTSFILIQIIYNRSKWLSKIHSMSKAQANASRVRKLEVNAILTLLVVTVSFVLLQTPDLSLVFIWRLSPSHGPTASIFSYQIFILNSSINFIIYSISSPSFRKRLKKMFKCAGSKEHSYGEETMLGAGNHTRSPTQPKMNVATIFPVDVPQREDNPKVNGIPNGVAHVETQNEENSLSSIKCD</sequence>
<keyword evidence="4 7" id="KW-0472">Membrane</keyword>
<feature type="transmembrane region" description="Helical" evidence="7">
    <location>
        <begin position="238"/>
        <end position="265"/>
    </location>
</feature>
<feature type="transmembrane region" description="Helical" evidence="7">
    <location>
        <begin position="331"/>
        <end position="351"/>
    </location>
</feature>
<evidence type="ECO:0000256" key="7">
    <source>
        <dbReference type="SAM" id="Phobius"/>
    </source>
</evidence>
<dbReference type="CDD" id="cd14978">
    <property type="entry name" value="7tmA_FMRFamide_R-like"/>
    <property type="match status" value="1"/>
</dbReference>
<comment type="similarity">
    <text evidence="5">Belongs to the G-protein coupled receptor 1 family.</text>
</comment>
<dbReference type="PROSITE" id="PS50262">
    <property type="entry name" value="G_PROTEIN_RECEP_F1_2"/>
    <property type="match status" value="1"/>
</dbReference>
<dbReference type="EMBL" id="VXIV02000212">
    <property type="protein sequence ID" value="KAF6039771.1"/>
    <property type="molecule type" value="Genomic_DNA"/>
</dbReference>